<dbReference type="PROSITE" id="PS50932">
    <property type="entry name" value="HTH_LACI_2"/>
    <property type="match status" value="1"/>
</dbReference>
<dbReference type="Pfam" id="PF00532">
    <property type="entry name" value="Peripla_BP_1"/>
    <property type="match status" value="1"/>
</dbReference>
<dbReference type="AlphaFoldDB" id="A0A1J5RIV9"/>
<evidence type="ECO:0000259" key="4">
    <source>
        <dbReference type="PROSITE" id="PS50932"/>
    </source>
</evidence>
<evidence type="ECO:0000256" key="3">
    <source>
        <dbReference type="ARBA" id="ARBA00023163"/>
    </source>
</evidence>
<reference evidence="5" key="1">
    <citation type="submission" date="2016-10" db="EMBL/GenBank/DDBJ databases">
        <title>Sequence of Gallionella enrichment culture.</title>
        <authorList>
            <person name="Poehlein A."/>
            <person name="Muehling M."/>
            <person name="Daniel R."/>
        </authorList>
    </citation>
    <scope>NUCLEOTIDE SEQUENCE</scope>
</reference>
<dbReference type="InterPro" id="IPR000843">
    <property type="entry name" value="HTH_LacI"/>
</dbReference>
<dbReference type="CDD" id="cd01392">
    <property type="entry name" value="HTH_LacI"/>
    <property type="match status" value="1"/>
</dbReference>
<gene>
    <name evidence="5" type="primary">degA_9</name>
    <name evidence="5" type="ORF">GALL_285920</name>
</gene>
<dbReference type="Gene3D" id="3.40.50.2300">
    <property type="match status" value="2"/>
</dbReference>
<dbReference type="GO" id="GO:0000976">
    <property type="term" value="F:transcription cis-regulatory region binding"/>
    <property type="evidence" value="ECO:0007669"/>
    <property type="project" value="TreeGrafter"/>
</dbReference>
<dbReference type="GO" id="GO:0003700">
    <property type="term" value="F:DNA-binding transcription factor activity"/>
    <property type="evidence" value="ECO:0007669"/>
    <property type="project" value="TreeGrafter"/>
</dbReference>
<feature type="domain" description="HTH lacI-type" evidence="4">
    <location>
        <begin position="3"/>
        <end position="57"/>
    </location>
</feature>
<dbReference type="InterPro" id="IPR010982">
    <property type="entry name" value="Lambda_DNA-bd_dom_sf"/>
</dbReference>
<keyword evidence="2" id="KW-0238">DNA-binding</keyword>
<dbReference type="SMART" id="SM00354">
    <property type="entry name" value="HTH_LACI"/>
    <property type="match status" value="1"/>
</dbReference>
<dbReference type="SUPFAM" id="SSF53822">
    <property type="entry name" value="Periplasmic binding protein-like I"/>
    <property type="match status" value="1"/>
</dbReference>
<dbReference type="EMBL" id="MLJW01000327">
    <property type="protein sequence ID" value="OIQ89515.1"/>
    <property type="molecule type" value="Genomic_DNA"/>
</dbReference>
<comment type="caution">
    <text evidence="5">The sequence shown here is derived from an EMBL/GenBank/DDBJ whole genome shotgun (WGS) entry which is preliminary data.</text>
</comment>
<dbReference type="Pfam" id="PF00356">
    <property type="entry name" value="LacI"/>
    <property type="match status" value="1"/>
</dbReference>
<name>A0A1J5RIV9_9ZZZZ</name>
<evidence type="ECO:0000313" key="5">
    <source>
        <dbReference type="EMBL" id="OIQ89515.1"/>
    </source>
</evidence>
<dbReference type="PANTHER" id="PTHR30146:SF109">
    <property type="entry name" value="HTH-TYPE TRANSCRIPTIONAL REGULATOR GALS"/>
    <property type="match status" value="1"/>
</dbReference>
<accession>A0A1J5RIV9</accession>
<dbReference type="SUPFAM" id="SSF47413">
    <property type="entry name" value="lambda repressor-like DNA-binding domains"/>
    <property type="match status" value="1"/>
</dbReference>
<organism evidence="5">
    <name type="scientific">mine drainage metagenome</name>
    <dbReference type="NCBI Taxonomy" id="410659"/>
    <lineage>
        <taxon>unclassified sequences</taxon>
        <taxon>metagenomes</taxon>
        <taxon>ecological metagenomes</taxon>
    </lineage>
</organism>
<dbReference type="Gene3D" id="1.10.260.40">
    <property type="entry name" value="lambda repressor-like DNA-binding domains"/>
    <property type="match status" value="1"/>
</dbReference>
<protein>
    <submittedName>
        <fullName evidence="5">HTH-type transcriptional regulator DegA</fullName>
    </submittedName>
</protein>
<dbReference type="InterPro" id="IPR001761">
    <property type="entry name" value="Peripla_BP/Lac1_sug-bd_dom"/>
</dbReference>
<dbReference type="InterPro" id="IPR028082">
    <property type="entry name" value="Peripla_BP_I"/>
</dbReference>
<evidence type="ECO:0000256" key="2">
    <source>
        <dbReference type="ARBA" id="ARBA00023125"/>
    </source>
</evidence>
<sequence>MPSTLHDVAERAGTSIATVSRALNQPGKLRRETLERVRQAMRELHFRPNLIGRQLRGERTSLVGVVLPNMLNPVFGECLQGIEESAAGGAYRVLLTTTGYDPAREAQAIDTLLSQRVDGLILTVAKAQGHPLLAELAAGDVPYQLVYNHCASHPCVSVDNRAAARELVAELILRGHRRVAMLSGSRAASDRAMQRHRGYCDAMRAAGLRARAPLEIDFHQHRLPSAVLAALSDSRQRPTALFCGNDFLALLAMRELREAGMRVPQDISVVGFDGLSFGELLAPPLATVCQPHRQLGSTAWRHLQHVLEGGTPRSSVLAHRLRLDGTVAPLLSHPCSE</sequence>
<dbReference type="PANTHER" id="PTHR30146">
    <property type="entry name" value="LACI-RELATED TRANSCRIPTIONAL REPRESSOR"/>
    <property type="match status" value="1"/>
</dbReference>
<evidence type="ECO:0000256" key="1">
    <source>
        <dbReference type="ARBA" id="ARBA00023015"/>
    </source>
</evidence>
<keyword evidence="3" id="KW-0804">Transcription</keyword>
<proteinExistence type="predicted"/>
<keyword evidence="1" id="KW-0805">Transcription regulation</keyword>